<dbReference type="AlphaFoldDB" id="A0A9X7Z526"/>
<dbReference type="SUPFAM" id="SSF53756">
    <property type="entry name" value="UDP-Glycosyltransferase/glycogen phosphorylase"/>
    <property type="match status" value="1"/>
</dbReference>
<proteinExistence type="predicted"/>
<keyword evidence="2" id="KW-1185">Reference proteome</keyword>
<dbReference type="RefSeq" id="WP_206655888.1">
    <property type="nucleotide sequence ID" value="NZ_CP071182.1"/>
</dbReference>
<evidence type="ECO:0000313" key="1">
    <source>
        <dbReference type="EMBL" id="QSO46519.1"/>
    </source>
</evidence>
<dbReference type="Proteomes" id="UP000663505">
    <property type="component" value="Chromosome"/>
</dbReference>
<dbReference type="PANTHER" id="PTHR12526">
    <property type="entry name" value="GLYCOSYLTRANSFERASE"/>
    <property type="match status" value="1"/>
</dbReference>
<dbReference type="Pfam" id="PF13692">
    <property type="entry name" value="Glyco_trans_1_4"/>
    <property type="match status" value="1"/>
</dbReference>
<dbReference type="PANTHER" id="PTHR12526:SF622">
    <property type="entry name" value="GLYCOSYLTRANSFERASE (GROUP I)"/>
    <property type="match status" value="1"/>
</dbReference>
<reference evidence="1 2" key="1">
    <citation type="submission" date="2021-02" db="EMBL/GenBank/DDBJ databases">
        <title>Alicyclobacillus curvatus sp. nov. and Alicyclobacillus mengziensis sp. nov., two acidophilic bacteria isolated from acid mine drainage.</title>
        <authorList>
            <person name="Huang Y."/>
        </authorList>
    </citation>
    <scope>NUCLEOTIDE SEQUENCE [LARGE SCALE GENOMIC DNA]</scope>
    <source>
        <strain evidence="1 2">S30H14</strain>
    </source>
</reference>
<dbReference type="KEGG" id="afx:JZ786_18935"/>
<protein>
    <submittedName>
        <fullName evidence="1">Glycosyltransferase</fullName>
    </submittedName>
</protein>
<dbReference type="Gene3D" id="3.40.50.2000">
    <property type="entry name" value="Glycogen Phosphorylase B"/>
    <property type="match status" value="2"/>
</dbReference>
<gene>
    <name evidence="1" type="ORF">JZ786_18935</name>
</gene>
<evidence type="ECO:0000313" key="2">
    <source>
        <dbReference type="Proteomes" id="UP000663505"/>
    </source>
</evidence>
<organism evidence="1 2">
    <name type="scientific">Alicyclobacillus mengziensis</name>
    <dbReference type="NCBI Taxonomy" id="2931921"/>
    <lineage>
        <taxon>Bacteria</taxon>
        <taxon>Bacillati</taxon>
        <taxon>Bacillota</taxon>
        <taxon>Bacilli</taxon>
        <taxon>Bacillales</taxon>
        <taxon>Alicyclobacillaceae</taxon>
        <taxon>Alicyclobacillus</taxon>
    </lineage>
</organism>
<sequence length="391" mass="44166">MIKHWLAFGMSDVSTTGFQDTSRLMTSAFEGDVCYVCPPKPFSAWKHVDGKIAGWTLSKTGTWNVLTPPLPIPSKIDIGNVFSRFRVRNLKRTLKRLWGADWRDTTLVYVTNWTPFYHQLFGQLRPKHLIFDCVDDVLSFPYHWDERRVHESWQHIADMSTAVLAVSPCLKEKMEQLLHVTVHVLPNGVDAKRFMMAEESVPAEISPYPRRIGFAGTLNHWIDFETINSLAQTYTDTHFFLMGKEGYLHASGQREALCKVRELPNVHYLGAIDYDELPGYLRAMDVLFLPRIPSSASQSSNPLKLYEYLATGRPIVMTGVPLPGDARKLIYTSSSGQTPADALLAALNEAEGRLPSMKAARQSYALGHTWGLRMEAVLSLIDTEDELFSSI</sequence>
<dbReference type="EMBL" id="CP071182">
    <property type="protein sequence ID" value="QSO46519.1"/>
    <property type="molecule type" value="Genomic_DNA"/>
</dbReference>
<accession>A0A9X7Z526</accession>
<name>A0A9X7Z526_9BACL</name>